<evidence type="ECO:0000313" key="2">
    <source>
        <dbReference type="Proteomes" id="UP001589867"/>
    </source>
</evidence>
<gene>
    <name evidence="1" type="ORF">ACFFIA_11635</name>
</gene>
<keyword evidence="2" id="KW-1185">Reference proteome</keyword>
<keyword evidence="1" id="KW-0808">Transferase</keyword>
<dbReference type="SUPFAM" id="SSF53335">
    <property type="entry name" value="S-adenosyl-L-methionine-dependent methyltransferases"/>
    <property type="match status" value="1"/>
</dbReference>
<organism evidence="1 2">
    <name type="scientific">Phytohabitans kaempferiae</name>
    <dbReference type="NCBI Taxonomy" id="1620943"/>
    <lineage>
        <taxon>Bacteria</taxon>
        <taxon>Bacillati</taxon>
        <taxon>Actinomycetota</taxon>
        <taxon>Actinomycetes</taxon>
        <taxon>Micromonosporales</taxon>
        <taxon>Micromonosporaceae</taxon>
    </lineage>
</organism>
<dbReference type="Proteomes" id="UP001589867">
    <property type="component" value="Unassembled WGS sequence"/>
</dbReference>
<sequence length="266" mass="28570">MATRPQGEITRGTTNPNRLRRVDNWIAATQGHVLRDAADPLVIDLGYGESPVTAVELRERLAGAVRPDVRVVGLEIDPARVAAAAPVADPPRLTFARGGFELAGLRPAVVRAFNVLRQYDEPAVEGAWRTMSSALAPGGVLVEGTCDEVGRLASWVLLDAGGPRTLTLAAKLSALDTPATLAERLPKALIHRNVPGEPIHAFVSALDDAWRDAAPYATFGPRQRWLRTVSAVRAAGWSILDGPARWRLGEVTVRWQTVAPSYLTSG</sequence>
<evidence type="ECO:0000313" key="1">
    <source>
        <dbReference type="EMBL" id="MFC0528311.1"/>
    </source>
</evidence>
<dbReference type="RefSeq" id="WP_377249644.1">
    <property type="nucleotide sequence ID" value="NZ_JBHLUH010000012.1"/>
</dbReference>
<reference evidence="1 2" key="1">
    <citation type="submission" date="2024-09" db="EMBL/GenBank/DDBJ databases">
        <authorList>
            <person name="Sun Q."/>
            <person name="Mori K."/>
        </authorList>
    </citation>
    <scope>NUCLEOTIDE SEQUENCE [LARGE SCALE GENOMIC DNA]</scope>
    <source>
        <strain evidence="1 2">TBRC 3947</strain>
    </source>
</reference>
<keyword evidence="1" id="KW-0489">Methyltransferase</keyword>
<dbReference type="GO" id="GO:0008168">
    <property type="term" value="F:methyltransferase activity"/>
    <property type="evidence" value="ECO:0007669"/>
    <property type="project" value="UniProtKB-KW"/>
</dbReference>
<dbReference type="EMBL" id="JBHLUH010000012">
    <property type="protein sequence ID" value="MFC0528311.1"/>
    <property type="molecule type" value="Genomic_DNA"/>
</dbReference>
<protein>
    <submittedName>
        <fullName evidence="1">Class I SAM-dependent methyltransferase</fullName>
    </submittedName>
</protein>
<dbReference type="Gene3D" id="3.40.50.150">
    <property type="entry name" value="Vaccinia Virus protein VP39"/>
    <property type="match status" value="1"/>
</dbReference>
<proteinExistence type="predicted"/>
<name>A0ABV6M0U9_9ACTN</name>
<accession>A0ABV6M0U9</accession>
<dbReference type="InterPro" id="IPR029063">
    <property type="entry name" value="SAM-dependent_MTases_sf"/>
</dbReference>
<comment type="caution">
    <text evidence="1">The sequence shown here is derived from an EMBL/GenBank/DDBJ whole genome shotgun (WGS) entry which is preliminary data.</text>
</comment>
<dbReference type="GO" id="GO:0032259">
    <property type="term" value="P:methylation"/>
    <property type="evidence" value="ECO:0007669"/>
    <property type="project" value="UniProtKB-KW"/>
</dbReference>